<dbReference type="Proteomes" id="UP000055048">
    <property type="component" value="Unassembled WGS sequence"/>
</dbReference>
<gene>
    <name evidence="1" type="ORF">T05_11396</name>
</gene>
<keyword evidence="2" id="KW-1185">Reference proteome</keyword>
<evidence type="ECO:0000313" key="2">
    <source>
        <dbReference type="Proteomes" id="UP000055048"/>
    </source>
</evidence>
<comment type="caution">
    <text evidence="1">The sequence shown here is derived from an EMBL/GenBank/DDBJ whole genome shotgun (WGS) entry which is preliminary data.</text>
</comment>
<accession>A0A0V0T093</accession>
<organism evidence="1 2">
    <name type="scientific">Trichinella murrelli</name>
    <dbReference type="NCBI Taxonomy" id="144512"/>
    <lineage>
        <taxon>Eukaryota</taxon>
        <taxon>Metazoa</taxon>
        <taxon>Ecdysozoa</taxon>
        <taxon>Nematoda</taxon>
        <taxon>Enoplea</taxon>
        <taxon>Dorylaimia</taxon>
        <taxon>Trichinellida</taxon>
        <taxon>Trichinellidae</taxon>
        <taxon>Trichinella</taxon>
    </lineage>
</organism>
<name>A0A0V0T093_9BILA</name>
<dbReference type="AlphaFoldDB" id="A0A0V0T093"/>
<sequence>MSLMYTRGLPRIMQYSKPDFILSKTTVKEKVIPSHKNKQCEKQE</sequence>
<reference evidence="1 2" key="1">
    <citation type="submission" date="2015-01" db="EMBL/GenBank/DDBJ databases">
        <title>Evolution of Trichinella species and genotypes.</title>
        <authorList>
            <person name="Korhonen P.K."/>
            <person name="Edoardo P."/>
            <person name="Giuseppe L.R."/>
            <person name="Gasser R.B."/>
        </authorList>
    </citation>
    <scope>NUCLEOTIDE SEQUENCE [LARGE SCALE GENOMIC DNA]</scope>
    <source>
        <strain evidence="1">ISS417</strain>
    </source>
</reference>
<dbReference type="EMBL" id="JYDJ01001244">
    <property type="protein sequence ID" value="KRX32370.1"/>
    <property type="molecule type" value="Genomic_DNA"/>
</dbReference>
<evidence type="ECO:0000313" key="1">
    <source>
        <dbReference type="EMBL" id="KRX32370.1"/>
    </source>
</evidence>
<proteinExistence type="predicted"/>
<protein>
    <submittedName>
        <fullName evidence="1">Uncharacterized protein</fullName>
    </submittedName>
</protein>